<dbReference type="EMBL" id="LKCM01000223">
    <property type="protein sequence ID" value="KPQ42551.1"/>
    <property type="molecule type" value="Genomic_DNA"/>
</dbReference>
<sequence>MGGPIFSVEVYFKESSNPTEALAFLVKKIFKNYFIPQSVYFQYKENGFSSKHYFGIDKSLLKREVLLHQEKELEPIRFTKLDNLGCEKEFLEILSKKTILDYGFSAFGSLKTYYQQDSNLMADFFFREKQENAYIPILNVNGHYMNISEYVTDKTYEHQISFEFIGSSILLDDRWGINNKIASEKNFEIIINKTKELIDKFKNVYDYSYCMIEGRGYYDKFDVIRDKFSILPNFKGFNWM</sequence>
<organism evidence="1 2">
    <name type="scientific">Candidatus Methanoperedens nitratireducens</name>
    <dbReference type="NCBI Taxonomy" id="1392998"/>
    <lineage>
        <taxon>Archaea</taxon>
        <taxon>Methanobacteriati</taxon>
        <taxon>Methanobacteriota</taxon>
        <taxon>Stenosarchaea group</taxon>
        <taxon>Methanomicrobia</taxon>
        <taxon>Methanosarcinales</taxon>
        <taxon>ANME-2 cluster</taxon>
        <taxon>Candidatus Methanoperedentaceae</taxon>
        <taxon>Candidatus Methanoperedens</taxon>
    </lineage>
</organism>
<dbReference type="AlphaFoldDB" id="A0A0P8CIA7"/>
<comment type="caution">
    <text evidence="1">The sequence shown here is derived from an EMBL/GenBank/DDBJ whole genome shotgun (WGS) entry which is preliminary data.</text>
</comment>
<protein>
    <submittedName>
        <fullName evidence="1">Uncharacterized protein</fullName>
    </submittedName>
</protein>
<reference evidence="1 2" key="1">
    <citation type="submission" date="2015-09" db="EMBL/GenBank/DDBJ databases">
        <title>A metagenomics-based metabolic model of nitrate-dependent anaerobic oxidation of methane by Methanoperedens-like archaea.</title>
        <authorList>
            <person name="Arshad A."/>
            <person name="Speth D.R."/>
            <person name="De Graaf R.M."/>
            <person name="Op Den Camp H.J."/>
            <person name="Jetten M.S."/>
            <person name="Welte C.U."/>
        </authorList>
    </citation>
    <scope>NUCLEOTIDE SEQUENCE [LARGE SCALE GENOMIC DNA]</scope>
</reference>
<accession>A0A0P8CIA7</accession>
<evidence type="ECO:0000313" key="2">
    <source>
        <dbReference type="Proteomes" id="UP000050360"/>
    </source>
</evidence>
<evidence type="ECO:0000313" key="1">
    <source>
        <dbReference type="EMBL" id="KPQ42551.1"/>
    </source>
</evidence>
<gene>
    <name evidence="1" type="ORF">MPEBLZ_02897</name>
</gene>
<name>A0A0P8CIA7_9EURY</name>
<proteinExistence type="predicted"/>
<dbReference type="Proteomes" id="UP000050360">
    <property type="component" value="Unassembled WGS sequence"/>
</dbReference>